<evidence type="ECO:0000313" key="2">
    <source>
        <dbReference type="Proteomes" id="UP000788993"/>
    </source>
</evidence>
<accession>A0A9P8T2E6</accession>
<evidence type="ECO:0000313" key="1">
    <source>
        <dbReference type="EMBL" id="KAH3662646.1"/>
    </source>
</evidence>
<dbReference type="Proteomes" id="UP000788993">
    <property type="component" value="Unassembled WGS sequence"/>
</dbReference>
<sequence length="128" mass="14140">MANIPYPHLQFEALRSLTMRPANQTLMMYGVDRMEITAPLHFKGVKSAIIRLSIRVIPDNPTAPSVTPATYAESVWDAATIIKPTTKNVREKMYVKGLEVESAILAIKGFATAVMILVDIETAARPLE</sequence>
<comment type="caution">
    <text evidence="1">The sequence shown here is derived from an EMBL/GenBank/DDBJ whole genome shotgun (WGS) entry which is preliminary data.</text>
</comment>
<dbReference type="EMBL" id="JAEUBD010001266">
    <property type="protein sequence ID" value="KAH3662646.1"/>
    <property type="molecule type" value="Genomic_DNA"/>
</dbReference>
<gene>
    <name evidence="1" type="ORF">OGATHE_004221</name>
</gene>
<reference evidence="1" key="1">
    <citation type="journal article" date="2021" name="Open Biol.">
        <title>Shared evolutionary footprints suggest mitochondrial oxidative damage underlies multiple complex I losses in fungi.</title>
        <authorList>
            <person name="Schikora-Tamarit M.A."/>
            <person name="Marcet-Houben M."/>
            <person name="Nosek J."/>
            <person name="Gabaldon T."/>
        </authorList>
    </citation>
    <scope>NUCLEOTIDE SEQUENCE</scope>
    <source>
        <strain evidence="1">NCAIM Y.01608</strain>
    </source>
</reference>
<dbReference type="AlphaFoldDB" id="A0A9P8T2E6"/>
<reference evidence="1" key="2">
    <citation type="submission" date="2021-01" db="EMBL/GenBank/DDBJ databases">
        <authorList>
            <person name="Schikora-Tamarit M.A."/>
        </authorList>
    </citation>
    <scope>NUCLEOTIDE SEQUENCE</scope>
    <source>
        <strain evidence="1">NCAIM Y.01608</strain>
    </source>
</reference>
<keyword evidence="2" id="KW-1185">Reference proteome</keyword>
<proteinExistence type="predicted"/>
<name>A0A9P8T2E6_9ASCO</name>
<organism evidence="1 2">
    <name type="scientific">Ogataea polymorpha</name>
    <dbReference type="NCBI Taxonomy" id="460523"/>
    <lineage>
        <taxon>Eukaryota</taxon>
        <taxon>Fungi</taxon>
        <taxon>Dikarya</taxon>
        <taxon>Ascomycota</taxon>
        <taxon>Saccharomycotina</taxon>
        <taxon>Pichiomycetes</taxon>
        <taxon>Pichiales</taxon>
        <taxon>Pichiaceae</taxon>
        <taxon>Ogataea</taxon>
    </lineage>
</organism>
<protein>
    <submittedName>
        <fullName evidence="1">Uncharacterized protein</fullName>
    </submittedName>
</protein>